<feature type="transmembrane region" description="Helical" evidence="2">
    <location>
        <begin position="238"/>
        <end position="259"/>
    </location>
</feature>
<organism evidence="3 4">
    <name type="scientific">Oleoguttula mirabilis</name>
    <dbReference type="NCBI Taxonomy" id="1507867"/>
    <lineage>
        <taxon>Eukaryota</taxon>
        <taxon>Fungi</taxon>
        <taxon>Dikarya</taxon>
        <taxon>Ascomycota</taxon>
        <taxon>Pezizomycotina</taxon>
        <taxon>Dothideomycetes</taxon>
        <taxon>Dothideomycetidae</taxon>
        <taxon>Mycosphaerellales</taxon>
        <taxon>Teratosphaeriaceae</taxon>
        <taxon>Oleoguttula</taxon>
    </lineage>
</organism>
<keyword evidence="2" id="KW-0472">Membrane</keyword>
<feature type="transmembrane region" description="Helical" evidence="2">
    <location>
        <begin position="271"/>
        <end position="292"/>
    </location>
</feature>
<dbReference type="Proteomes" id="UP001324427">
    <property type="component" value="Unassembled WGS sequence"/>
</dbReference>
<gene>
    <name evidence="3" type="ORF">LTR36_007774</name>
</gene>
<reference evidence="3 4" key="1">
    <citation type="submission" date="2021-11" db="EMBL/GenBank/DDBJ databases">
        <title>Black yeast isolated from Biological Soil Crust.</title>
        <authorList>
            <person name="Kurbessoian T."/>
        </authorList>
    </citation>
    <scope>NUCLEOTIDE SEQUENCE [LARGE SCALE GENOMIC DNA]</scope>
    <source>
        <strain evidence="3 4">CCFEE 5522</strain>
    </source>
</reference>
<protein>
    <submittedName>
        <fullName evidence="3">Uncharacterized protein</fullName>
    </submittedName>
</protein>
<evidence type="ECO:0000256" key="1">
    <source>
        <dbReference type="SAM" id="MobiDB-lite"/>
    </source>
</evidence>
<comment type="caution">
    <text evidence="3">The sequence shown here is derived from an EMBL/GenBank/DDBJ whole genome shotgun (WGS) entry which is preliminary data.</text>
</comment>
<dbReference type="PANTHER" id="PTHR41807">
    <property type="entry name" value="GLUTATHIONE TRANSFERASE 3"/>
    <property type="match status" value="1"/>
</dbReference>
<evidence type="ECO:0000313" key="3">
    <source>
        <dbReference type="EMBL" id="KAK4541630.1"/>
    </source>
</evidence>
<dbReference type="PANTHER" id="PTHR41807:SF1">
    <property type="entry name" value="GLUTATHIONE TRANSFERASE 3"/>
    <property type="match status" value="1"/>
</dbReference>
<keyword evidence="4" id="KW-1185">Reference proteome</keyword>
<feature type="compositionally biased region" description="Low complexity" evidence="1">
    <location>
        <begin position="127"/>
        <end position="153"/>
    </location>
</feature>
<evidence type="ECO:0000256" key="2">
    <source>
        <dbReference type="SAM" id="Phobius"/>
    </source>
</evidence>
<sequence>MSTSWLQRQRKQTLIDLSSEAGLQQVEDARKDEIVDALDTYLQQHVTRLSRNNLFEPYYAVRRTPFKVRSSSAMPGVTSDDGEVKSVVRGRGRRATRVKEELEFVTRQDVQDACGEANLHHSQHYGPVSSPVATSSRTVATTSTTVVPSATSSLLTKRTPGRPSKRESQILPPSPADVANLAEYETNQVYAGLNDMYSVSGIPESIDNVRDICSSVTGVQMAFLLLEAIALSREVIPWVYAFEIAGIRGYGMPTIAVYYPDLFKLLTSDFWLPTLLWSATSLLIPSLFAYFFNLTIREVKRHGALVSVARYTVDPLTFNIVKALLTWMVYGKGIGFGIIDPFTAITASNAMFGGYNGVLIGCYVCIVASVYEAAQRN</sequence>
<feature type="region of interest" description="Disordered" evidence="1">
    <location>
        <begin position="123"/>
        <end position="172"/>
    </location>
</feature>
<dbReference type="InterPro" id="IPR038872">
    <property type="entry name" value="Put_GTT3"/>
</dbReference>
<evidence type="ECO:0000313" key="4">
    <source>
        <dbReference type="Proteomes" id="UP001324427"/>
    </source>
</evidence>
<dbReference type="GO" id="GO:0016020">
    <property type="term" value="C:membrane"/>
    <property type="evidence" value="ECO:0007669"/>
    <property type="project" value="TreeGrafter"/>
</dbReference>
<keyword evidence="2" id="KW-1133">Transmembrane helix</keyword>
<keyword evidence="2" id="KW-0812">Transmembrane</keyword>
<accession>A0AAV9J9K4</accession>
<proteinExistence type="predicted"/>
<dbReference type="EMBL" id="JAVFHQ010000050">
    <property type="protein sequence ID" value="KAK4541630.1"/>
    <property type="molecule type" value="Genomic_DNA"/>
</dbReference>
<name>A0AAV9J9K4_9PEZI</name>
<dbReference type="AlphaFoldDB" id="A0AAV9J9K4"/>